<accession>A0A2M6WR52</accession>
<dbReference type="AlphaFoldDB" id="A0A2M6WR52"/>
<evidence type="ECO:0000313" key="2">
    <source>
        <dbReference type="EMBL" id="PIT95275.1"/>
    </source>
</evidence>
<dbReference type="PROSITE" id="PS51766">
    <property type="entry name" value="DOCKERIN"/>
    <property type="match status" value="1"/>
</dbReference>
<evidence type="ECO:0000313" key="3">
    <source>
        <dbReference type="Proteomes" id="UP000228964"/>
    </source>
</evidence>
<dbReference type="CDD" id="cd14256">
    <property type="entry name" value="Dockerin_I"/>
    <property type="match status" value="1"/>
</dbReference>
<reference evidence="3" key="1">
    <citation type="submission" date="2017-09" db="EMBL/GenBank/DDBJ databases">
        <title>Depth-based differentiation of microbial function through sediment-hosted aquifers and enrichment of novel symbionts in the deep terrestrial subsurface.</title>
        <authorList>
            <person name="Probst A.J."/>
            <person name="Ladd B."/>
            <person name="Jarett J.K."/>
            <person name="Geller-Mcgrath D.E."/>
            <person name="Sieber C.M.K."/>
            <person name="Emerson J.B."/>
            <person name="Anantharaman K."/>
            <person name="Thomas B.C."/>
            <person name="Malmstrom R."/>
            <person name="Stieglmeier M."/>
            <person name="Klingl A."/>
            <person name="Woyke T."/>
            <person name="Ryan C.M."/>
            <person name="Banfield J.F."/>
        </authorList>
    </citation>
    <scope>NUCLEOTIDE SEQUENCE [LARGE SCALE GENOMIC DNA]</scope>
</reference>
<comment type="caution">
    <text evidence="2">The sequence shown here is derived from an EMBL/GenBank/DDBJ whole genome shotgun (WGS) entry which is preliminary data.</text>
</comment>
<dbReference type="InterPro" id="IPR002105">
    <property type="entry name" value="Dockerin_1_rpt"/>
</dbReference>
<dbReference type="EMBL" id="PFAO01000038">
    <property type="protein sequence ID" value="PIT95275.1"/>
    <property type="molecule type" value="Genomic_DNA"/>
</dbReference>
<organism evidence="2 3">
    <name type="scientific">Candidatus Falkowbacteria bacterium CG10_big_fil_rev_8_21_14_0_10_38_22</name>
    <dbReference type="NCBI Taxonomy" id="1974564"/>
    <lineage>
        <taxon>Bacteria</taxon>
        <taxon>Candidatus Falkowiibacteriota</taxon>
    </lineage>
</organism>
<dbReference type="Gene3D" id="1.10.1330.10">
    <property type="entry name" value="Dockerin domain"/>
    <property type="match status" value="1"/>
</dbReference>
<gene>
    <name evidence="2" type="ORF">COT96_01645</name>
</gene>
<feature type="non-terminal residue" evidence="2">
    <location>
        <position position="1"/>
    </location>
</feature>
<proteinExistence type="predicted"/>
<feature type="domain" description="Dockerin" evidence="1">
    <location>
        <begin position="199"/>
        <end position="255"/>
    </location>
</feature>
<dbReference type="InterPro" id="IPR016134">
    <property type="entry name" value="Dockerin_dom"/>
</dbReference>
<dbReference type="Proteomes" id="UP000228964">
    <property type="component" value="Unassembled WGS sequence"/>
</dbReference>
<sequence>DGGGGGGGGGGYVAPATSAIFNGRAYPKSAVTLLKDAQIAATTIADANANFSLNISGLSGGNYIFSVYSEDNKGNRSSLLTFPVSVTSGATTQISGIFIAPTIDVDKSEVKRGDDIAIFGQSAPQADIVVSVTSGEEFFGKTISDKDGIYLYNFDSSFVDYGAHYTKSKASIGNLAISSFSNSIGFKVGTKNVLAQLPKKIEKGDLNSDNRVNLIDFSIAAYWYKRPSPPSSVDLNGDGKIDLVDFSILAYYWTG</sequence>
<dbReference type="InterPro" id="IPR013783">
    <property type="entry name" value="Ig-like_fold"/>
</dbReference>
<dbReference type="GO" id="GO:0004553">
    <property type="term" value="F:hydrolase activity, hydrolyzing O-glycosyl compounds"/>
    <property type="evidence" value="ECO:0007669"/>
    <property type="project" value="InterPro"/>
</dbReference>
<name>A0A2M6WR52_9BACT</name>
<dbReference type="InterPro" id="IPR036439">
    <property type="entry name" value="Dockerin_dom_sf"/>
</dbReference>
<dbReference type="Gene3D" id="2.60.40.10">
    <property type="entry name" value="Immunoglobulins"/>
    <property type="match status" value="1"/>
</dbReference>
<dbReference type="SUPFAM" id="SSF63446">
    <property type="entry name" value="Type I dockerin domain"/>
    <property type="match status" value="1"/>
</dbReference>
<dbReference type="Pfam" id="PF00404">
    <property type="entry name" value="Dockerin_1"/>
    <property type="match status" value="1"/>
</dbReference>
<protein>
    <recommendedName>
        <fullName evidence="1">Dockerin domain-containing protein</fullName>
    </recommendedName>
</protein>
<evidence type="ECO:0000259" key="1">
    <source>
        <dbReference type="PROSITE" id="PS51766"/>
    </source>
</evidence>
<dbReference type="GO" id="GO:0000272">
    <property type="term" value="P:polysaccharide catabolic process"/>
    <property type="evidence" value="ECO:0007669"/>
    <property type="project" value="InterPro"/>
</dbReference>